<name>A0ABS1NA93_9ACTN</name>
<organism evidence="1 2">
    <name type="scientific">Streptomyces coffeae</name>
    <dbReference type="NCBI Taxonomy" id="621382"/>
    <lineage>
        <taxon>Bacteria</taxon>
        <taxon>Bacillati</taxon>
        <taxon>Actinomycetota</taxon>
        <taxon>Actinomycetes</taxon>
        <taxon>Kitasatosporales</taxon>
        <taxon>Streptomycetaceae</taxon>
        <taxon>Streptomyces</taxon>
    </lineage>
</organism>
<sequence length="157" mass="17348">MFEIRVICDPADTDHIVAALDRTFTTGTVTVHPARDGKRTRMYTLAEHRSTPVPTPSASPETAYHHAPPLFLEAKWCHDTANHPDHERDREYLIRKAALLDRIALHRPSDSSDAEAADAAALVLIDTDRASGLDTADAEADPRVYVREQYATAALHA</sequence>
<dbReference type="EMBL" id="JAERRF010000005">
    <property type="protein sequence ID" value="MBL1096879.1"/>
    <property type="molecule type" value="Genomic_DNA"/>
</dbReference>
<gene>
    <name evidence="1" type="ORF">JK363_09405</name>
</gene>
<evidence type="ECO:0000313" key="2">
    <source>
        <dbReference type="Proteomes" id="UP000634229"/>
    </source>
</evidence>
<keyword evidence="2" id="KW-1185">Reference proteome</keyword>
<accession>A0ABS1NA93</accession>
<evidence type="ECO:0000313" key="1">
    <source>
        <dbReference type="EMBL" id="MBL1096879.1"/>
    </source>
</evidence>
<proteinExistence type="predicted"/>
<reference evidence="1 2" key="1">
    <citation type="submission" date="2021-01" db="EMBL/GenBank/DDBJ databases">
        <title>WGS of actinomycetes isolated from Thailand.</title>
        <authorList>
            <person name="Thawai C."/>
        </authorList>
    </citation>
    <scope>NUCLEOTIDE SEQUENCE [LARGE SCALE GENOMIC DNA]</scope>
    <source>
        <strain evidence="1 2">CA1R205</strain>
    </source>
</reference>
<comment type="caution">
    <text evidence="1">The sequence shown here is derived from an EMBL/GenBank/DDBJ whole genome shotgun (WGS) entry which is preliminary data.</text>
</comment>
<protein>
    <submittedName>
        <fullName evidence="1">Uncharacterized protein</fullName>
    </submittedName>
</protein>
<dbReference type="Proteomes" id="UP000634229">
    <property type="component" value="Unassembled WGS sequence"/>
</dbReference>
<dbReference type="RefSeq" id="WP_201873814.1">
    <property type="nucleotide sequence ID" value="NZ_JAERRF010000005.1"/>
</dbReference>